<gene>
    <name evidence="1" type="ORF">HGI30_15885</name>
</gene>
<proteinExistence type="predicted"/>
<keyword evidence="2" id="KW-1185">Reference proteome</keyword>
<organism evidence="1 2">
    <name type="scientific">Paenibacillus albicereus</name>
    <dbReference type="NCBI Taxonomy" id="2726185"/>
    <lineage>
        <taxon>Bacteria</taxon>
        <taxon>Bacillati</taxon>
        <taxon>Bacillota</taxon>
        <taxon>Bacilli</taxon>
        <taxon>Bacillales</taxon>
        <taxon>Paenibacillaceae</taxon>
        <taxon>Paenibacillus</taxon>
    </lineage>
</organism>
<name>A0A6H2GZQ9_9BACL</name>
<evidence type="ECO:0000313" key="1">
    <source>
        <dbReference type="EMBL" id="QJC52900.1"/>
    </source>
</evidence>
<dbReference type="AlphaFoldDB" id="A0A6H2GZQ9"/>
<dbReference type="Proteomes" id="UP000502136">
    <property type="component" value="Chromosome"/>
</dbReference>
<dbReference type="RefSeq" id="WP_168908449.1">
    <property type="nucleotide sequence ID" value="NZ_CP051428.1"/>
</dbReference>
<dbReference type="KEGG" id="palr:HGI30_15885"/>
<reference evidence="1 2" key="1">
    <citation type="submission" date="2020-04" db="EMBL/GenBank/DDBJ databases">
        <title>Novel Paenibacillus strain UniB2 isolated from commercial digestive syrup.</title>
        <authorList>
            <person name="Thorat V."/>
            <person name="Kirdat K."/>
            <person name="Tiwarekar B."/>
            <person name="Yadav A."/>
        </authorList>
    </citation>
    <scope>NUCLEOTIDE SEQUENCE [LARGE SCALE GENOMIC DNA]</scope>
    <source>
        <strain evidence="1 2">UniB2</strain>
    </source>
</reference>
<evidence type="ECO:0000313" key="2">
    <source>
        <dbReference type="Proteomes" id="UP000502136"/>
    </source>
</evidence>
<accession>A0A6H2GZQ9</accession>
<protein>
    <submittedName>
        <fullName evidence="1">Uncharacterized protein</fullName>
    </submittedName>
</protein>
<dbReference type="EMBL" id="CP051428">
    <property type="protein sequence ID" value="QJC52900.1"/>
    <property type="molecule type" value="Genomic_DNA"/>
</dbReference>
<sequence length="639" mass="69661">MGISIDRPAATAAPPELRLGADSQVMLSGGVSYKYDPTQIRDNQSPAMLNMLANDNGSILSKRDGQAYVYASSLGAGRVNGAYERFWAGQRVFAWGSALYRQSGSGAPVQIMSGLANAPGSFIAFGGKLYYLNGSQFVAIDGSFAAASVTGFVPTLAISVPPSGGGTPYQQANLLTAAFKVSFSSDGSSTKYYLPLTGLDATAVTVTINGAARTEGTHFTVNRTASPYAFIDFAAGSAPNGAIPTGAPNNVIVTAYKSNPGGPERIRGCRYAIDYGGDNDTRLFAWGNPSYPNRAFRSGLMDPTYWPENEYSDVGSSSERLVACAKHYDKLVYLKERSLYFTGYTNPMTQGFWGASAIGASFPLYPINGAIGCDMPGSVQIIDNNVVFFNSELGGFILLQTSLKDERNVQPISGNINGQPTRPGLLDLPKADLQAASSVDFDGRYWLCVGSSVYVWDYRLGPFGSSGNVAADEERLPWFPLSGMDAACWIQGDRELYYGSRSAGRLIGFTANQNDFGQPIDAYWRTKRFSFGLPDWLKTVKKVWFTSKAGGYSTVSIRYISERGEKVDEQEVNVNSFRWNLAAWDTWTWAVNEYPPPERLRPRTKKVVYFQMEFANDSLNENLSLMSLIVQYLIVKKVK</sequence>